<dbReference type="AlphaFoldDB" id="A0A517YVS8"/>
<keyword evidence="2" id="KW-1185">Reference proteome</keyword>
<gene>
    <name evidence="1" type="ORF">KS4_23700</name>
</gene>
<organism evidence="1 2">
    <name type="scientific">Poriferisphaera corsica</name>
    <dbReference type="NCBI Taxonomy" id="2528020"/>
    <lineage>
        <taxon>Bacteria</taxon>
        <taxon>Pseudomonadati</taxon>
        <taxon>Planctomycetota</taxon>
        <taxon>Phycisphaerae</taxon>
        <taxon>Phycisphaerales</taxon>
        <taxon>Phycisphaeraceae</taxon>
        <taxon>Poriferisphaera</taxon>
    </lineage>
</organism>
<evidence type="ECO:0000313" key="2">
    <source>
        <dbReference type="Proteomes" id="UP000317369"/>
    </source>
</evidence>
<proteinExistence type="predicted"/>
<dbReference type="RefSeq" id="WP_145078026.1">
    <property type="nucleotide sequence ID" value="NZ_CP036425.1"/>
</dbReference>
<reference evidence="1 2" key="1">
    <citation type="submission" date="2019-02" db="EMBL/GenBank/DDBJ databases">
        <title>Deep-cultivation of Planctomycetes and their phenomic and genomic characterization uncovers novel biology.</title>
        <authorList>
            <person name="Wiegand S."/>
            <person name="Jogler M."/>
            <person name="Boedeker C."/>
            <person name="Pinto D."/>
            <person name="Vollmers J."/>
            <person name="Rivas-Marin E."/>
            <person name="Kohn T."/>
            <person name="Peeters S.H."/>
            <person name="Heuer A."/>
            <person name="Rast P."/>
            <person name="Oberbeckmann S."/>
            <person name="Bunk B."/>
            <person name="Jeske O."/>
            <person name="Meyerdierks A."/>
            <person name="Storesund J.E."/>
            <person name="Kallscheuer N."/>
            <person name="Luecker S."/>
            <person name="Lage O.M."/>
            <person name="Pohl T."/>
            <person name="Merkel B.J."/>
            <person name="Hornburger P."/>
            <person name="Mueller R.-W."/>
            <person name="Bruemmer F."/>
            <person name="Labrenz M."/>
            <person name="Spormann A.M."/>
            <person name="Op den Camp H."/>
            <person name="Overmann J."/>
            <person name="Amann R."/>
            <person name="Jetten M.S.M."/>
            <person name="Mascher T."/>
            <person name="Medema M.H."/>
            <person name="Devos D.P."/>
            <person name="Kaster A.-K."/>
            <person name="Ovreas L."/>
            <person name="Rohde M."/>
            <person name="Galperin M.Y."/>
            <person name="Jogler C."/>
        </authorList>
    </citation>
    <scope>NUCLEOTIDE SEQUENCE [LARGE SCALE GENOMIC DNA]</scope>
    <source>
        <strain evidence="1 2">KS4</strain>
    </source>
</reference>
<evidence type="ECO:0000313" key="1">
    <source>
        <dbReference type="EMBL" id="QDU34303.1"/>
    </source>
</evidence>
<dbReference type="Proteomes" id="UP000317369">
    <property type="component" value="Chromosome"/>
</dbReference>
<dbReference type="EMBL" id="CP036425">
    <property type="protein sequence ID" value="QDU34303.1"/>
    <property type="molecule type" value="Genomic_DNA"/>
</dbReference>
<name>A0A517YVS8_9BACT</name>
<accession>A0A517YVS8</accession>
<protein>
    <submittedName>
        <fullName evidence="1">Uncharacterized protein</fullName>
    </submittedName>
</protein>
<sequence length="98" mass="10797">MSKSRYTASIGMSPADSVMYSIRDSKRNKDVATIYARDSHWAKMAIAAPEMYDTLVMARKELIDAIHIIDSLSTGVTFSGEHPIEKIDSVLFSVIGGE</sequence>
<dbReference type="KEGG" id="pcor:KS4_23700"/>